<feature type="transmembrane region" description="Helical" evidence="10">
    <location>
        <begin position="816"/>
        <end position="844"/>
    </location>
</feature>
<dbReference type="FunFam" id="3.40.50.300:FF:000838">
    <property type="entry name" value="ABC multidrug transporter (Eurofung)"/>
    <property type="match status" value="1"/>
</dbReference>
<protein>
    <submittedName>
        <fullName evidence="13">p-loop containing nucleoside triphosphate hydrolase protein</fullName>
    </submittedName>
</protein>
<dbReference type="SMART" id="SM00382">
    <property type="entry name" value="AAA"/>
    <property type="match status" value="2"/>
</dbReference>
<dbReference type="CDD" id="cd18596">
    <property type="entry name" value="ABC_6TM_VMR1_D1_like"/>
    <property type="match status" value="1"/>
</dbReference>
<feature type="region of interest" description="Disordered" evidence="9">
    <location>
        <begin position="167"/>
        <end position="191"/>
    </location>
</feature>
<comment type="subcellular location">
    <subcellularLocation>
        <location evidence="1">Membrane</location>
        <topology evidence="1">Multi-pass membrane protein</topology>
    </subcellularLocation>
</comment>
<keyword evidence="7 10" id="KW-1133">Transmembrane helix</keyword>
<keyword evidence="14" id="KW-1185">Reference proteome</keyword>
<dbReference type="PANTHER" id="PTHR24223">
    <property type="entry name" value="ATP-BINDING CASSETTE SUB-FAMILY C"/>
    <property type="match status" value="1"/>
</dbReference>
<evidence type="ECO:0000256" key="9">
    <source>
        <dbReference type="SAM" id="MobiDB-lite"/>
    </source>
</evidence>
<dbReference type="InterPro" id="IPR011527">
    <property type="entry name" value="ABC1_TM_dom"/>
</dbReference>
<dbReference type="SUPFAM" id="SSF52540">
    <property type="entry name" value="P-loop containing nucleoside triphosphate hydrolases"/>
    <property type="match status" value="2"/>
</dbReference>
<dbReference type="OrthoDB" id="6500128at2759"/>
<evidence type="ECO:0000256" key="2">
    <source>
        <dbReference type="ARBA" id="ARBA00022448"/>
    </source>
</evidence>
<dbReference type="PANTHER" id="PTHR24223:SF356">
    <property type="entry name" value="ATP-BINDING CASSETTE TRANSPORTER ABC4"/>
    <property type="match status" value="1"/>
</dbReference>
<keyword evidence="2" id="KW-0813">Transport</keyword>
<evidence type="ECO:0000256" key="5">
    <source>
        <dbReference type="ARBA" id="ARBA00022741"/>
    </source>
</evidence>
<feature type="transmembrane region" description="Helical" evidence="10">
    <location>
        <begin position="226"/>
        <end position="252"/>
    </location>
</feature>
<evidence type="ECO:0000259" key="12">
    <source>
        <dbReference type="PROSITE" id="PS50929"/>
    </source>
</evidence>
<dbReference type="FunFam" id="3.40.50.300:FF:000973">
    <property type="entry name" value="Multidrug resistance-associated protein 4"/>
    <property type="match status" value="1"/>
</dbReference>
<dbReference type="STRING" id="106004.A0A1Y2FIA7"/>
<feature type="transmembrane region" description="Helical" evidence="10">
    <location>
        <begin position="357"/>
        <end position="377"/>
    </location>
</feature>
<dbReference type="AlphaFoldDB" id="A0A1Y2FIA7"/>
<dbReference type="CDD" id="cd03250">
    <property type="entry name" value="ABCC_MRP_domain1"/>
    <property type="match status" value="1"/>
</dbReference>
<evidence type="ECO:0000256" key="8">
    <source>
        <dbReference type="ARBA" id="ARBA00023136"/>
    </source>
</evidence>
<dbReference type="PROSITE" id="PS00211">
    <property type="entry name" value="ABC_TRANSPORTER_1"/>
    <property type="match status" value="2"/>
</dbReference>
<feature type="domain" description="ABC transmembrane type-1" evidence="12">
    <location>
        <begin position="82"/>
        <end position="382"/>
    </location>
</feature>
<keyword evidence="6" id="KW-0067">ATP-binding</keyword>
<dbReference type="Gene3D" id="3.40.50.300">
    <property type="entry name" value="P-loop containing nucleotide triphosphate hydrolases"/>
    <property type="match status" value="2"/>
</dbReference>
<feature type="domain" description="ABC transporter" evidence="11">
    <location>
        <begin position="1000"/>
        <end position="1241"/>
    </location>
</feature>
<dbReference type="Gene3D" id="1.20.1560.10">
    <property type="entry name" value="ABC transporter type 1, transmembrane domain"/>
    <property type="match status" value="2"/>
</dbReference>
<evidence type="ECO:0000256" key="7">
    <source>
        <dbReference type="ARBA" id="ARBA00022989"/>
    </source>
</evidence>
<dbReference type="GO" id="GO:0140359">
    <property type="term" value="F:ABC-type transporter activity"/>
    <property type="evidence" value="ECO:0007669"/>
    <property type="project" value="InterPro"/>
</dbReference>
<organism evidence="13 14">
    <name type="scientific">Leucosporidium creatinivorum</name>
    <dbReference type="NCBI Taxonomy" id="106004"/>
    <lineage>
        <taxon>Eukaryota</taxon>
        <taxon>Fungi</taxon>
        <taxon>Dikarya</taxon>
        <taxon>Basidiomycota</taxon>
        <taxon>Pucciniomycotina</taxon>
        <taxon>Microbotryomycetes</taxon>
        <taxon>Leucosporidiales</taxon>
        <taxon>Leucosporidium</taxon>
    </lineage>
</organism>
<dbReference type="GO" id="GO:0016887">
    <property type="term" value="F:ATP hydrolysis activity"/>
    <property type="evidence" value="ECO:0007669"/>
    <property type="project" value="InterPro"/>
</dbReference>
<dbReference type="InterPro" id="IPR027417">
    <property type="entry name" value="P-loop_NTPase"/>
</dbReference>
<feature type="compositionally biased region" description="Low complexity" evidence="9">
    <location>
        <begin position="641"/>
        <end position="652"/>
    </location>
</feature>
<accession>A0A1Y2FIA7</accession>
<dbReference type="InterPro" id="IPR036640">
    <property type="entry name" value="ABC1_TM_sf"/>
</dbReference>
<keyword evidence="8 10" id="KW-0472">Membrane</keyword>
<feature type="transmembrane region" description="Helical" evidence="10">
    <location>
        <begin position="116"/>
        <end position="135"/>
    </location>
</feature>
<evidence type="ECO:0000256" key="1">
    <source>
        <dbReference type="ARBA" id="ARBA00004141"/>
    </source>
</evidence>
<feature type="transmembrane region" description="Helical" evidence="10">
    <location>
        <begin position="82"/>
        <end position="104"/>
    </location>
</feature>
<dbReference type="PROSITE" id="PS50929">
    <property type="entry name" value="ABC_TM1F"/>
    <property type="match status" value="2"/>
</dbReference>
<dbReference type="GO" id="GO:0016020">
    <property type="term" value="C:membrane"/>
    <property type="evidence" value="ECO:0007669"/>
    <property type="project" value="UniProtKB-SubCell"/>
</dbReference>
<feature type="region of interest" description="Disordered" evidence="9">
    <location>
        <begin position="622"/>
        <end position="670"/>
    </location>
</feature>
<dbReference type="PROSITE" id="PS50893">
    <property type="entry name" value="ABC_TRANSPORTER_2"/>
    <property type="match status" value="2"/>
</dbReference>
<feature type="domain" description="ABC transmembrane type-1" evidence="12">
    <location>
        <begin position="705"/>
        <end position="930"/>
    </location>
</feature>
<comment type="caution">
    <text evidence="13">The sequence shown here is derived from an EMBL/GenBank/DDBJ whole genome shotgun (WGS) entry which is preliminary data.</text>
</comment>
<proteinExistence type="predicted"/>
<reference evidence="13 14" key="1">
    <citation type="submission" date="2016-07" db="EMBL/GenBank/DDBJ databases">
        <title>Pervasive Adenine N6-methylation of Active Genes in Fungi.</title>
        <authorList>
            <consortium name="DOE Joint Genome Institute"/>
            <person name="Mondo S.J."/>
            <person name="Dannebaum R.O."/>
            <person name="Kuo R.C."/>
            <person name="Labutti K."/>
            <person name="Haridas S."/>
            <person name="Kuo A."/>
            <person name="Salamov A."/>
            <person name="Ahrendt S.R."/>
            <person name="Lipzen A."/>
            <person name="Sullivan W."/>
            <person name="Andreopoulos W.B."/>
            <person name="Clum A."/>
            <person name="Lindquist E."/>
            <person name="Daum C."/>
            <person name="Ramamoorthy G.K."/>
            <person name="Gryganskyi A."/>
            <person name="Culley D."/>
            <person name="Magnuson J.K."/>
            <person name="James T.Y."/>
            <person name="O'Malley M.A."/>
            <person name="Stajich J.E."/>
            <person name="Spatafora J.W."/>
            <person name="Visel A."/>
            <person name="Grigoriev I.V."/>
        </authorList>
    </citation>
    <scope>NUCLEOTIDE SEQUENCE [LARGE SCALE GENOMIC DNA]</scope>
    <source>
        <strain evidence="13 14">62-1032</strain>
    </source>
</reference>
<dbReference type="GO" id="GO:0005524">
    <property type="term" value="F:ATP binding"/>
    <property type="evidence" value="ECO:0007669"/>
    <property type="project" value="UniProtKB-KW"/>
</dbReference>
<feature type="transmembrane region" description="Helical" evidence="10">
    <location>
        <begin position="320"/>
        <end position="345"/>
    </location>
</feature>
<evidence type="ECO:0000256" key="4">
    <source>
        <dbReference type="ARBA" id="ARBA00022737"/>
    </source>
</evidence>
<dbReference type="InterPro" id="IPR050173">
    <property type="entry name" value="ABC_transporter_C-like"/>
</dbReference>
<evidence type="ECO:0000313" key="13">
    <source>
        <dbReference type="EMBL" id="ORY82986.1"/>
    </source>
</evidence>
<evidence type="ECO:0000256" key="6">
    <source>
        <dbReference type="ARBA" id="ARBA00022840"/>
    </source>
</evidence>
<keyword evidence="4" id="KW-0677">Repeat</keyword>
<feature type="transmembrane region" description="Helical" evidence="10">
    <location>
        <begin position="729"/>
        <end position="757"/>
    </location>
</feature>
<feature type="compositionally biased region" description="Basic and acidic residues" evidence="9">
    <location>
        <begin position="655"/>
        <end position="669"/>
    </location>
</feature>
<evidence type="ECO:0000256" key="3">
    <source>
        <dbReference type="ARBA" id="ARBA00022692"/>
    </source>
</evidence>
<dbReference type="SUPFAM" id="SSF90123">
    <property type="entry name" value="ABC transporter transmembrane region"/>
    <property type="match status" value="2"/>
</dbReference>
<dbReference type="InterPro" id="IPR003593">
    <property type="entry name" value="AAA+_ATPase"/>
</dbReference>
<dbReference type="CDD" id="cd03244">
    <property type="entry name" value="ABCC_MRP_domain2"/>
    <property type="match status" value="1"/>
</dbReference>
<keyword evidence="13" id="KW-0378">Hydrolase</keyword>
<evidence type="ECO:0000313" key="14">
    <source>
        <dbReference type="Proteomes" id="UP000193467"/>
    </source>
</evidence>
<feature type="compositionally biased region" description="Polar residues" evidence="9">
    <location>
        <begin position="630"/>
        <end position="640"/>
    </location>
</feature>
<feature type="transmembrane region" description="Helical" evidence="10">
    <location>
        <begin position="690"/>
        <end position="709"/>
    </location>
</feature>
<gene>
    <name evidence="13" type="ORF">BCR35DRAFT_265294</name>
</gene>
<evidence type="ECO:0000256" key="10">
    <source>
        <dbReference type="SAM" id="Phobius"/>
    </source>
</evidence>
<evidence type="ECO:0000259" key="11">
    <source>
        <dbReference type="PROSITE" id="PS50893"/>
    </source>
</evidence>
<dbReference type="Pfam" id="PF00005">
    <property type="entry name" value="ABC_tran"/>
    <property type="match status" value="2"/>
</dbReference>
<keyword evidence="3 10" id="KW-0812">Transmembrane</keyword>
<keyword evidence="5" id="KW-0547">Nucleotide-binding</keyword>
<dbReference type="CDD" id="cd18604">
    <property type="entry name" value="ABC_6TM_VMR1_D2_like"/>
    <property type="match status" value="1"/>
</dbReference>
<dbReference type="InterPro" id="IPR003439">
    <property type="entry name" value="ABC_transporter-like_ATP-bd"/>
</dbReference>
<feature type="domain" description="ABC transporter" evidence="11">
    <location>
        <begin position="414"/>
        <end position="642"/>
    </location>
</feature>
<dbReference type="EMBL" id="MCGR01000020">
    <property type="protein sequence ID" value="ORY82986.1"/>
    <property type="molecule type" value="Genomic_DNA"/>
</dbReference>
<dbReference type="FunFam" id="1.20.1560.10:FF:000013">
    <property type="entry name" value="ABC transporter C family member 2"/>
    <property type="match status" value="1"/>
</dbReference>
<name>A0A1Y2FIA7_9BASI</name>
<dbReference type="Pfam" id="PF00664">
    <property type="entry name" value="ABC_membrane"/>
    <property type="match status" value="2"/>
</dbReference>
<dbReference type="Proteomes" id="UP000193467">
    <property type="component" value="Unassembled WGS sequence"/>
</dbReference>
<sequence length="1254" mass="138004">MWGWYRRSGHAPDHEFLEFVPPLPDYLKAEWVLRLFRWKGDEVRDGEEVVVEEESKGGKGEESPSGAVREFVWAFRWELVKILGFAVVWIIAVFVSPLSMNLLLSYVQDNTDTRVSPYLFVLGIFLAPIVSSVAYQNAVYRLGQIGLRLRALLGHAVYKKLLRVKAGGGGTKNEEEDEEGGEPKKGGAGGGAEAVGRVNNLVGTDIDVITSSLTISLQLFGVPPKLIVSLIFLYFLLGWSAFVALAAILAFAPISTIVSKKYGAAQEQIMQATDKRITIVGELVAAIRIIKMFSWEKSSMDKIYQARQAELDRIVQRAKVYAGMMFLSTGVPVAVTLTTFAAYVFGMKRPLTASTAFTSMALFGLLREAVISSTYLLSSFMRARVSLGRITRFIADTEELDSAPRKFEGDKIEIKEGKLRFSRFGSKGFTLEIDKLEIPMGKTTIIAGDVGSGKSALLSALLGEMHKRSGEVRYPARVSTSFAAQSPWLQDDTVKANVLFGEEYDEERYHKTLHACALESDLDGFPDGDQTRVGEKGLSMSGGQKQRIALARAVYARSDIVLLDDVLSAVDSNTAAHIVEHCLNVLLQDRTVVLVTHFVKMCSRGIAACELVVRLKDGKIEKQGPPETHLSPNGSRMLRTSSSHSSFVSRKGSSPKKEPETAEQHHEESPGGASISLKVYQRYFSAMGGWAFWLGYAAVNLTAHVFMLSQGWWVGRWVNASDRDVHPGFYFAIYSIIQLASSISLTAMYLSLIFGAVKASRKLHQRLTKAIFGAPFRFFDVTPHGALLNRFSKDSEILDTEQVENLQPVLDYSVQVLFVAIIISVILPIFLLPAALISAVFFFIGRLYIRNALAARKQVAEARSPLFSTLGDTTSGVVTIRAFKREKHFATTYLAQTDRYNQANGLDRWLEERSDIVGATVSFIVGLLALRAGIDSGTTGFLVSTGLEFTSRILYVVRAVNKNELSLNSVQRILAYSDVEQEEPDSEKGKPPASWPQGTIEFDDYSAKYSQDGPDVLHNLSFTIEQGAKIGIVGPSGCGKSSLSLALLRFIIPSNGTISIDGRTVDSTNLDALRSRITLIPQDPTLFSGTLRSNLDPNDEYDDAVLWQAVQRSGFAKQGEQGSEGAKGVSLDTVVQSGGSNFSQGQRQLLSLARALLTLLLLLYIILDEATASLDNESDATMQTVIQVEFNDCTNITIAHRLESVIGFDKVLVLEAGRILEFDTPRKLLESTESRFYELCEATGNLDELKEKVK</sequence>
<dbReference type="InterPro" id="IPR017871">
    <property type="entry name" value="ABC_transporter-like_CS"/>
</dbReference>
<dbReference type="FunCoup" id="A0A1Y2FIA7">
    <property type="interactions" value="37"/>
</dbReference>
<dbReference type="InParanoid" id="A0A1Y2FIA7"/>